<feature type="compositionally biased region" description="Low complexity" evidence="1">
    <location>
        <begin position="1"/>
        <end position="12"/>
    </location>
</feature>
<dbReference type="EMBL" id="LUGG01000019">
    <property type="protein sequence ID" value="OBZ68770.1"/>
    <property type="molecule type" value="Genomic_DNA"/>
</dbReference>
<gene>
    <name evidence="2" type="ORF">A0H81_11329</name>
</gene>
<evidence type="ECO:0000313" key="3">
    <source>
        <dbReference type="Proteomes" id="UP000092993"/>
    </source>
</evidence>
<dbReference type="STRING" id="5627.A0A1C7LVQ0"/>
<feature type="region of interest" description="Disordered" evidence="1">
    <location>
        <begin position="1"/>
        <end position="31"/>
    </location>
</feature>
<sequence length="256" mass="28757">MASTGSSSPYSSSDEDSLNLEPPRKRRRTSRNYTESSLIYRQLCLEEIDLEIALRQRLAETVKCRMKWASLLQESLKTGFQAHISEEGDFCNAALDALDAIEAPCDIVYNREIRLAPKPIILPLLPPASSFTSAPETVQTASSRSSRLRIPRAPPPPSKRLLFLRNTNTNPPAIAKLACPDCSRSDFSNLQVLVHEEEREWVVANGTELGGISIPSLRRLFEIAVGAELRALCRRLHLWQKKRKNLSLRARILLGR</sequence>
<dbReference type="Proteomes" id="UP000092993">
    <property type="component" value="Unassembled WGS sequence"/>
</dbReference>
<proteinExistence type="predicted"/>
<comment type="caution">
    <text evidence="2">The sequence shown here is derived from an EMBL/GenBank/DDBJ whole genome shotgun (WGS) entry which is preliminary data.</text>
</comment>
<name>A0A1C7LVQ0_GRIFR</name>
<evidence type="ECO:0000256" key="1">
    <source>
        <dbReference type="SAM" id="MobiDB-lite"/>
    </source>
</evidence>
<evidence type="ECO:0000313" key="2">
    <source>
        <dbReference type="EMBL" id="OBZ68770.1"/>
    </source>
</evidence>
<protein>
    <submittedName>
        <fullName evidence="2">Uncharacterized protein</fullName>
    </submittedName>
</protein>
<accession>A0A1C7LVQ0</accession>
<dbReference type="AlphaFoldDB" id="A0A1C7LVQ0"/>
<organism evidence="2 3">
    <name type="scientific">Grifola frondosa</name>
    <name type="common">Maitake</name>
    <name type="synonym">Polyporus frondosus</name>
    <dbReference type="NCBI Taxonomy" id="5627"/>
    <lineage>
        <taxon>Eukaryota</taxon>
        <taxon>Fungi</taxon>
        <taxon>Dikarya</taxon>
        <taxon>Basidiomycota</taxon>
        <taxon>Agaricomycotina</taxon>
        <taxon>Agaricomycetes</taxon>
        <taxon>Polyporales</taxon>
        <taxon>Grifolaceae</taxon>
        <taxon>Grifola</taxon>
    </lineage>
</organism>
<reference evidence="2 3" key="1">
    <citation type="submission" date="2016-03" db="EMBL/GenBank/DDBJ databases">
        <title>Whole genome sequencing of Grifola frondosa 9006-11.</title>
        <authorList>
            <person name="Min B."/>
            <person name="Park H."/>
            <person name="Kim J.-G."/>
            <person name="Cho H."/>
            <person name="Oh Y.-L."/>
            <person name="Kong W.-S."/>
            <person name="Choi I.-G."/>
        </authorList>
    </citation>
    <scope>NUCLEOTIDE SEQUENCE [LARGE SCALE GENOMIC DNA]</scope>
    <source>
        <strain evidence="2 3">9006-11</strain>
    </source>
</reference>
<dbReference type="OrthoDB" id="1741717at2759"/>
<keyword evidence="3" id="KW-1185">Reference proteome</keyword>